<evidence type="ECO:0000313" key="2">
    <source>
        <dbReference type="EMBL" id="GJT48822.1"/>
    </source>
</evidence>
<name>A0ABQ5EE91_9ASTR</name>
<feature type="compositionally biased region" description="Basic and acidic residues" evidence="1">
    <location>
        <begin position="509"/>
        <end position="527"/>
    </location>
</feature>
<feature type="compositionally biased region" description="Basic and acidic residues" evidence="1">
    <location>
        <begin position="387"/>
        <end position="396"/>
    </location>
</feature>
<comment type="caution">
    <text evidence="2">The sequence shown here is derived from an EMBL/GenBank/DDBJ whole genome shotgun (WGS) entry which is preliminary data.</text>
</comment>
<evidence type="ECO:0008006" key="4">
    <source>
        <dbReference type="Google" id="ProtNLM"/>
    </source>
</evidence>
<reference evidence="2" key="1">
    <citation type="journal article" date="2022" name="Int. J. Mol. Sci.">
        <title>Draft Genome of Tanacetum Coccineum: Genomic Comparison of Closely Related Tanacetum-Family Plants.</title>
        <authorList>
            <person name="Yamashiro T."/>
            <person name="Shiraishi A."/>
            <person name="Nakayama K."/>
            <person name="Satake H."/>
        </authorList>
    </citation>
    <scope>NUCLEOTIDE SEQUENCE</scope>
</reference>
<feature type="region of interest" description="Disordered" evidence="1">
    <location>
        <begin position="386"/>
        <end position="445"/>
    </location>
</feature>
<gene>
    <name evidence="2" type="ORF">Tco_0974979</name>
</gene>
<dbReference type="Proteomes" id="UP001151760">
    <property type="component" value="Unassembled WGS sequence"/>
</dbReference>
<keyword evidence="3" id="KW-1185">Reference proteome</keyword>
<feature type="region of interest" description="Disordered" evidence="1">
    <location>
        <begin position="278"/>
        <end position="301"/>
    </location>
</feature>
<organism evidence="2 3">
    <name type="scientific">Tanacetum coccineum</name>
    <dbReference type="NCBI Taxonomy" id="301880"/>
    <lineage>
        <taxon>Eukaryota</taxon>
        <taxon>Viridiplantae</taxon>
        <taxon>Streptophyta</taxon>
        <taxon>Embryophyta</taxon>
        <taxon>Tracheophyta</taxon>
        <taxon>Spermatophyta</taxon>
        <taxon>Magnoliopsida</taxon>
        <taxon>eudicotyledons</taxon>
        <taxon>Gunneridae</taxon>
        <taxon>Pentapetalae</taxon>
        <taxon>asterids</taxon>
        <taxon>campanulids</taxon>
        <taxon>Asterales</taxon>
        <taxon>Asteraceae</taxon>
        <taxon>Asteroideae</taxon>
        <taxon>Anthemideae</taxon>
        <taxon>Anthemidinae</taxon>
        <taxon>Tanacetum</taxon>
    </lineage>
</organism>
<evidence type="ECO:0000313" key="3">
    <source>
        <dbReference type="Proteomes" id="UP001151760"/>
    </source>
</evidence>
<reference evidence="2" key="2">
    <citation type="submission" date="2022-01" db="EMBL/GenBank/DDBJ databases">
        <authorList>
            <person name="Yamashiro T."/>
            <person name="Shiraishi A."/>
            <person name="Satake H."/>
            <person name="Nakayama K."/>
        </authorList>
    </citation>
    <scope>NUCLEOTIDE SEQUENCE</scope>
</reference>
<protein>
    <recommendedName>
        <fullName evidence="4">Synaptobrevin, longin-like domain protein</fullName>
    </recommendedName>
</protein>
<feature type="region of interest" description="Disordered" evidence="1">
    <location>
        <begin position="509"/>
        <end position="528"/>
    </location>
</feature>
<evidence type="ECO:0000256" key="1">
    <source>
        <dbReference type="SAM" id="MobiDB-lite"/>
    </source>
</evidence>
<proteinExistence type="predicted"/>
<feature type="compositionally biased region" description="Low complexity" evidence="1">
    <location>
        <begin position="551"/>
        <end position="569"/>
    </location>
</feature>
<accession>A0ABQ5EE91</accession>
<feature type="compositionally biased region" description="Basic and acidic residues" evidence="1">
    <location>
        <begin position="640"/>
        <end position="650"/>
    </location>
</feature>
<feature type="region of interest" description="Disordered" evidence="1">
    <location>
        <begin position="545"/>
        <end position="569"/>
    </location>
</feature>
<dbReference type="EMBL" id="BQNB010016185">
    <property type="protein sequence ID" value="GJT48822.1"/>
    <property type="molecule type" value="Genomic_DNA"/>
</dbReference>
<sequence>MSPFFIAQEAWYINFKYYEQLVREPCKGLPQCFCKRPYLCCLPLGKETSSCKTKLVSSSKPTFKSCTHGIYFDNNLRILKFWNTAHSQTVNDVKQIHATVDGKTVVISESSVRSDLHFNDEDGITCLTNDAIFENLALMGYESDSNKLTFQKALFSPQWKYLIHTILHCLSSKSTSWNEFSTNIASAVICLANGQKFNFSKLIFDGMLRNLDTNTKKFLMYPRFLQLFLNNQITLAEPFNDVYQTPAHTKKVFTNMKRKGKDFSGRVTPLFASMLAPPVVEGEGSGQPSEPQPAPSTAQPRIEEQIPVTESSSPQNTQLPRQALQEDTQFPQTSVPIPNVADEAVFKEWDDRVVRATTTAASLDAAQASGDRPRCQEAMGGVIAQTRSERASKHSYDSPLPGGNTPGSDEERIEQDDLMDFVPPTPHDSPLSGGHTPGSDEGRPNINELMAICTNLSNRVLALEQSKTAQDLVIRKLKKKVRKLEKKLRARTPGMKLFKIGTSKRKSLDEEYVSKQGRKSDKTKPMFDDSDFAELDVDNAMENVEGDAKTQGRNTAEQTTTTTGDTVNTASIDVSAAGPSNVSTADPSTSTAGDIFEDEMMTIVDTLVAIRSTRPRTTSVVIRDVEEEPRRATPVLTGESQDKGKGKMVEPEPTPKNPIKAQIQKDAEIAQRLHEKKMLNWKECKEKELHKKKHLMPL</sequence>
<feature type="region of interest" description="Disordered" evidence="1">
    <location>
        <begin position="628"/>
        <end position="660"/>
    </location>
</feature>